<dbReference type="RefSeq" id="XP_004237577.1">
    <property type="nucleotide sequence ID" value="XM_004237529.5"/>
</dbReference>
<dbReference type="PaxDb" id="4081-Solyc04g057950.1.1"/>
<dbReference type="InterPro" id="IPR001810">
    <property type="entry name" value="F-box_dom"/>
</dbReference>
<dbReference type="CDD" id="cd22160">
    <property type="entry name" value="F-box_AtFBL13-like"/>
    <property type="match status" value="1"/>
</dbReference>
<dbReference type="SUPFAM" id="SSF81383">
    <property type="entry name" value="F-box domain"/>
    <property type="match status" value="1"/>
</dbReference>
<dbReference type="PROSITE" id="PS50181">
    <property type="entry name" value="FBOX"/>
    <property type="match status" value="1"/>
</dbReference>
<dbReference type="AlphaFoldDB" id="A0A3Q7G6P1"/>
<evidence type="ECO:0000313" key="2">
    <source>
        <dbReference type="EnsemblPlants" id="Solyc04g057950.2.1"/>
    </source>
</evidence>
<organism evidence="2">
    <name type="scientific">Solanum lycopersicum</name>
    <name type="common">Tomato</name>
    <name type="synonym">Lycopersicon esculentum</name>
    <dbReference type="NCBI Taxonomy" id="4081"/>
    <lineage>
        <taxon>Eukaryota</taxon>
        <taxon>Viridiplantae</taxon>
        <taxon>Streptophyta</taxon>
        <taxon>Embryophyta</taxon>
        <taxon>Tracheophyta</taxon>
        <taxon>Spermatophyta</taxon>
        <taxon>Magnoliopsida</taxon>
        <taxon>eudicotyledons</taxon>
        <taxon>Gunneridae</taxon>
        <taxon>Pentapetalae</taxon>
        <taxon>asterids</taxon>
        <taxon>lamiids</taxon>
        <taxon>Solanales</taxon>
        <taxon>Solanaceae</taxon>
        <taxon>Solanoideae</taxon>
        <taxon>Solaneae</taxon>
        <taxon>Solanum</taxon>
        <taxon>Solanum subgen. Lycopersicon</taxon>
    </lineage>
</organism>
<proteinExistence type="predicted"/>
<reference evidence="2" key="1">
    <citation type="journal article" date="2012" name="Nature">
        <title>The tomato genome sequence provides insights into fleshy fruit evolution.</title>
        <authorList>
            <consortium name="Tomato Genome Consortium"/>
        </authorList>
    </citation>
    <scope>NUCLEOTIDE SEQUENCE [LARGE SCALE GENOMIC DNA]</scope>
    <source>
        <strain evidence="2">cv. Heinz 1706</strain>
    </source>
</reference>
<dbReference type="FunCoup" id="A0A3Q7G6P1">
    <property type="interactions" value="1736"/>
</dbReference>
<dbReference type="OMA" id="CPALEAM"/>
<dbReference type="Proteomes" id="UP000004994">
    <property type="component" value="Chromosome 4"/>
</dbReference>
<accession>A0A3Q7G6P1</accession>
<keyword evidence="3" id="KW-1185">Reference proteome</keyword>
<name>A0A3Q7G6P1_SOLLC</name>
<dbReference type="Gene3D" id="1.20.1280.50">
    <property type="match status" value="1"/>
</dbReference>
<dbReference type="PANTHER" id="PTHR31900">
    <property type="entry name" value="F-BOX/RNI SUPERFAMILY PROTEIN-RELATED"/>
    <property type="match status" value="1"/>
</dbReference>
<dbReference type="InterPro" id="IPR036047">
    <property type="entry name" value="F-box-like_dom_sf"/>
</dbReference>
<dbReference type="SUPFAM" id="SSF52047">
    <property type="entry name" value="RNI-like"/>
    <property type="match status" value="1"/>
</dbReference>
<dbReference type="OrthoDB" id="1289118at2759"/>
<dbReference type="InterPro" id="IPR055357">
    <property type="entry name" value="LRR_At1g61320_AtMIF1"/>
</dbReference>
<evidence type="ECO:0000313" key="3">
    <source>
        <dbReference type="Proteomes" id="UP000004994"/>
    </source>
</evidence>
<dbReference type="Gramene" id="Solyc04g057950.2.1">
    <property type="protein sequence ID" value="Solyc04g057950.2.1"/>
    <property type="gene ID" value="Solyc04g057950.2"/>
</dbReference>
<dbReference type="KEGG" id="sly:101245052"/>
<evidence type="ECO:0000259" key="1">
    <source>
        <dbReference type="PROSITE" id="PS50181"/>
    </source>
</evidence>
<gene>
    <name evidence="2" type="primary">LOC101245052</name>
</gene>
<dbReference type="STRING" id="4081.A0A3Q7G6P1"/>
<dbReference type="Pfam" id="PF00646">
    <property type="entry name" value="F-box"/>
    <property type="match status" value="1"/>
</dbReference>
<dbReference type="EnsemblPlants" id="Solyc04g057950.2.1">
    <property type="protein sequence ID" value="Solyc04g057950.2.1"/>
    <property type="gene ID" value="Solyc04g057950.2"/>
</dbReference>
<sequence length="511" mass="58578">MASRKNLSRRSSDSFILSKKRKIENETLEDCISELPDGFLIQMLSLLPTKDAVASSLLSKRWRNLWTPIHSFYFSNANYIDVRKFKSFVDNALIHSTSTEIKKFVLDLRTTLWQPKLWISDSKISQWIDFAVGKEVQDVAIYAQPYHSHFSYELPQSMYTCSSLITLTLTNWVFHKRLNIAWNSLKSLTLHLTSLDDDDVVKLLSSCPALEAMELSSCDKFRSLKITSNLKRLTLSNHLLPDVQGNEVLEIDAPHLKHLDISGDLGELKCRLVNVSSLVIASLTFRDMCITVGKRESEIDEDECPSYHEATRNLVLDYLEKLSNVTELIIGSWFAEVVFMLRLESVILPKLRCKCLTLKLGVSKSNMYGIASLLQNLPRLESLNIHIKSEIYNDSSCEHVQSYLDKVNDINFWRWIQNPLFPNLKNVKIVGCVGECIRMWSRMGFCKLFKFLKFLLKNAKALQKLVIVAERRTCIFCSESCVSRHLLKLAEKMLSTPRSSGNLVISYQEIA</sequence>
<protein>
    <recommendedName>
        <fullName evidence="1">F-box domain-containing protein</fullName>
    </recommendedName>
</protein>
<dbReference type="Gene3D" id="3.80.10.10">
    <property type="entry name" value="Ribonuclease Inhibitor"/>
    <property type="match status" value="1"/>
</dbReference>
<dbReference type="GeneID" id="101245052"/>
<dbReference type="PANTHER" id="PTHR31900:SF32">
    <property type="entry name" value="F-BOX_RNI_FBD-LIKE DOMAIN PROTEIN"/>
    <property type="match status" value="1"/>
</dbReference>
<dbReference type="Pfam" id="PF23622">
    <property type="entry name" value="LRR_At1g61320_AtMIF1"/>
    <property type="match status" value="1"/>
</dbReference>
<dbReference type="InterPro" id="IPR053781">
    <property type="entry name" value="F-box_AtFBL13-like"/>
</dbReference>
<dbReference type="InterPro" id="IPR050232">
    <property type="entry name" value="FBL13/AtMIF1-like"/>
</dbReference>
<dbReference type="InParanoid" id="A0A3Q7G6P1"/>
<dbReference type="InterPro" id="IPR032675">
    <property type="entry name" value="LRR_dom_sf"/>
</dbReference>
<feature type="domain" description="F-box" evidence="1">
    <location>
        <begin position="29"/>
        <end position="77"/>
    </location>
</feature>
<reference evidence="2" key="2">
    <citation type="submission" date="2019-01" db="UniProtKB">
        <authorList>
            <consortium name="EnsemblPlants"/>
        </authorList>
    </citation>
    <scope>IDENTIFICATION</scope>
    <source>
        <strain evidence="2">cv. Heinz 1706</strain>
    </source>
</reference>